<dbReference type="RefSeq" id="XP_028486338.1">
    <property type="nucleotide sequence ID" value="XM_028626090.1"/>
</dbReference>
<dbReference type="GeneID" id="39595367"/>
<proteinExistence type="predicted"/>
<evidence type="ECO:0000313" key="3">
    <source>
        <dbReference type="Proteomes" id="UP000283841"/>
    </source>
</evidence>
<name>A0A443HY30_BYSSP</name>
<reference evidence="2 3" key="1">
    <citation type="journal article" date="2018" name="Front. Microbiol.">
        <title>Genomic and genetic insights into a cosmopolitan fungus, Paecilomyces variotii (Eurotiales).</title>
        <authorList>
            <person name="Urquhart A.S."/>
            <person name="Mondo S.J."/>
            <person name="Makela M.R."/>
            <person name="Hane J.K."/>
            <person name="Wiebenga A."/>
            <person name="He G."/>
            <person name="Mihaltcheva S."/>
            <person name="Pangilinan J."/>
            <person name="Lipzen A."/>
            <person name="Barry K."/>
            <person name="de Vries R.P."/>
            <person name="Grigoriev I.V."/>
            <person name="Idnurm A."/>
        </authorList>
    </citation>
    <scope>NUCLEOTIDE SEQUENCE [LARGE SCALE GENOMIC DNA]</scope>
    <source>
        <strain evidence="2 3">CBS 101075</strain>
    </source>
</reference>
<evidence type="ECO:0000313" key="2">
    <source>
        <dbReference type="EMBL" id="RWQ96693.1"/>
    </source>
</evidence>
<accession>A0A443HY30</accession>
<keyword evidence="1" id="KW-0472">Membrane</keyword>
<evidence type="ECO:0000256" key="1">
    <source>
        <dbReference type="SAM" id="Phobius"/>
    </source>
</evidence>
<comment type="caution">
    <text evidence="2">The sequence shown here is derived from an EMBL/GenBank/DDBJ whole genome shotgun (WGS) entry which is preliminary data.</text>
</comment>
<protein>
    <submittedName>
        <fullName evidence="2">Uncharacterized protein</fullName>
    </submittedName>
</protein>
<dbReference type="AlphaFoldDB" id="A0A443HY30"/>
<feature type="transmembrane region" description="Helical" evidence="1">
    <location>
        <begin position="61"/>
        <end position="82"/>
    </location>
</feature>
<keyword evidence="1" id="KW-1133">Transmembrane helix</keyword>
<gene>
    <name evidence="2" type="ORF">C8Q69DRAFT_201826</name>
</gene>
<dbReference type="VEuPathDB" id="FungiDB:C8Q69DRAFT_201826"/>
<dbReference type="EMBL" id="RCNU01000003">
    <property type="protein sequence ID" value="RWQ96693.1"/>
    <property type="molecule type" value="Genomic_DNA"/>
</dbReference>
<organism evidence="2 3">
    <name type="scientific">Byssochlamys spectabilis</name>
    <name type="common">Paecilomyces variotii</name>
    <dbReference type="NCBI Taxonomy" id="264951"/>
    <lineage>
        <taxon>Eukaryota</taxon>
        <taxon>Fungi</taxon>
        <taxon>Dikarya</taxon>
        <taxon>Ascomycota</taxon>
        <taxon>Pezizomycotina</taxon>
        <taxon>Eurotiomycetes</taxon>
        <taxon>Eurotiomycetidae</taxon>
        <taxon>Eurotiales</taxon>
        <taxon>Thermoascaceae</taxon>
        <taxon>Paecilomyces</taxon>
    </lineage>
</organism>
<feature type="transmembrane region" description="Helical" evidence="1">
    <location>
        <begin position="37"/>
        <end position="54"/>
    </location>
</feature>
<dbReference type="Proteomes" id="UP000283841">
    <property type="component" value="Unassembled WGS sequence"/>
</dbReference>
<keyword evidence="3" id="KW-1185">Reference proteome</keyword>
<keyword evidence="1" id="KW-0812">Transmembrane</keyword>
<sequence>MFIKSMHAPGLSPFLGPPLSGDWAIVAKSLIPRQGPFPQGLAGFLFLMTVYGWSQDTMSAFLIYCRFLQVFACFTMYILSLIGA</sequence>